<accession>A0A916R8C6</accession>
<evidence type="ECO:0000259" key="1">
    <source>
        <dbReference type="Pfam" id="PF01755"/>
    </source>
</evidence>
<organism evidence="2 3">
    <name type="scientific">Pelagibacterium lentulum</name>
    <dbReference type="NCBI Taxonomy" id="2029865"/>
    <lineage>
        <taxon>Bacteria</taxon>
        <taxon>Pseudomonadati</taxon>
        <taxon>Pseudomonadota</taxon>
        <taxon>Alphaproteobacteria</taxon>
        <taxon>Hyphomicrobiales</taxon>
        <taxon>Devosiaceae</taxon>
        <taxon>Pelagibacterium</taxon>
    </lineage>
</organism>
<dbReference type="AlphaFoldDB" id="A0A916R8C6"/>
<keyword evidence="3" id="KW-1185">Reference proteome</keyword>
<comment type="caution">
    <text evidence="2">The sequence shown here is derived from an EMBL/GenBank/DDBJ whole genome shotgun (WGS) entry which is preliminary data.</text>
</comment>
<feature type="domain" description="Glycosyl transferase family 25" evidence="1">
    <location>
        <begin position="3"/>
        <end position="96"/>
    </location>
</feature>
<sequence>MHISHMRVWELIAQGAHARALVLEDDAVLSQKLPAVLGELETLDYDLIRIEACWRARVFAPIGSLAHGVLVRPFRSTPGGASGYIISRDAAKRLLRDEAVKQRQLDLALYDPFRQPGRGLSRVLLDPALVIQEGDIAGADRQSGVARSDIILAGNEKPANLSLLARRFLDRAWFKTWNLIDHIWNLARKIETKPITWQ</sequence>
<dbReference type="Proteomes" id="UP000596977">
    <property type="component" value="Unassembled WGS sequence"/>
</dbReference>
<dbReference type="Pfam" id="PF01755">
    <property type="entry name" value="Glyco_transf_25"/>
    <property type="match status" value="1"/>
</dbReference>
<dbReference type="InterPro" id="IPR002654">
    <property type="entry name" value="Glyco_trans_25"/>
</dbReference>
<dbReference type="EMBL" id="BMKB01000001">
    <property type="protein sequence ID" value="GGA41117.1"/>
    <property type="molecule type" value="Genomic_DNA"/>
</dbReference>
<gene>
    <name evidence="2" type="ORF">GCM10011499_08380</name>
</gene>
<reference evidence="2 3" key="1">
    <citation type="journal article" date="2014" name="Int. J. Syst. Evol. Microbiol.">
        <title>Complete genome sequence of Corynebacterium casei LMG S-19264T (=DSM 44701T), isolated from a smear-ripened cheese.</title>
        <authorList>
            <consortium name="US DOE Joint Genome Institute (JGI-PGF)"/>
            <person name="Walter F."/>
            <person name="Albersmeier A."/>
            <person name="Kalinowski J."/>
            <person name="Ruckert C."/>
        </authorList>
    </citation>
    <scope>NUCLEOTIDE SEQUENCE [LARGE SCALE GENOMIC DNA]</scope>
    <source>
        <strain evidence="2 3">CGMCC 1.15896</strain>
    </source>
</reference>
<evidence type="ECO:0000313" key="3">
    <source>
        <dbReference type="Proteomes" id="UP000596977"/>
    </source>
</evidence>
<evidence type="ECO:0000313" key="2">
    <source>
        <dbReference type="EMBL" id="GGA41117.1"/>
    </source>
</evidence>
<protein>
    <recommendedName>
        <fullName evidence="1">Glycosyl transferase family 25 domain-containing protein</fullName>
    </recommendedName>
</protein>
<proteinExistence type="predicted"/>
<name>A0A916R8C6_9HYPH</name>